<dbReference type="AlphaFoldDB" id="A0A318ZYJ7"/>
<proteinExistence type="predicted"/>
<dbReference type="GeneID" id="37078341"/>
<name>A0A318ZYJ7_9EURO</name>
<keyword evidence="1" id="KW-0812">Transmembrane</keyword>
<dbReference type="OrthoDB" id="3648309at2759"/>
<accession>A0A318ZYJ7</accession>
<keyword evidence="1" id="KW-0472">Membrane</keyword>
<evidence type="ECO:0000256" key="1">
    <source>
        <dbReference type="SAM" id="Phobius"/>
    </source>
</evidence>
<dbReference type="EMBL" id="KZ821219">
    <property type="protein sequence ID" value="PYH49373.1"/>
    <property type="molecule type" value="Genomic_DNA"/>
</dbReference>
<keyword evidence="3" id="KW-1185">Reference proteome</keyword>
<dbReference type="RefSeq" id="XP_025435355.1">
    <property type="nucleotide sequence ID" value="XM_025577112.1"/>
</dbReference>
<dbReference type="Proteomes" id="UP000248349">
    <property type="component" value="Unassembled WGS sequence"/>
</dbReference>
<feature type="transmembrane region" description="Helical" evidence="1">
    <location>
        <begin position="21"/>
        <end position="40"/>
    </location>
</feature>
<evidence type="ECO:0000313" key="3">
    <source>
        <dbReference type="Proteomes" id="UP000248349"/>
    </source>
</evidence>
<reference evidence="2 3" key="1">
    <citation type="submission" date="2016-12" db="EMBL/GenBank/DDBJ databases">
        <title>The genomes of Aspergillus section Nigri reveals drivers in fungal speciation.</title>
        <authorList>
            <consortium name="DOE Joint Genome Institute"/>
            <person name="Vesth T.C."/>
            <person name="Nybo J."/>
            <person name="Theobald S."/>
            <person name="Brandl J."/>
            <person name="Frisvad J.C."/>
            <person name="Nielsen K.F."/>
            <person name="Lyhne E.K."/>
            <person name="Kogle M.E."/>
            <person name="Kuo A."/>
            <person name="Riley R."/>
            <person name="Clum A."/>
            <person name="Nolan M."/>
            <person name="Lipzen A."/>
            <person name="Salamov A."/>
            <person name="Henrissat B."/>
            <person name="Wiebenga A."/>
            <person name="De Vries R.P."/>
            <person name="Grigoriev I.V."/>
            <person name="Mortensen U.H."/>
            <person name="Andersen M.R."/>
            <person name="Baker S.E."/>
        </authorList>
    </citation>
    <scope>NUCLEOTIDE SEQUENCE [LARGE SCALE GENOMIC DNA]</scope>
    <source>
        <strain evidence="2 3">JOP 1030-1</strain>
    </source>
</reference>
<protein>
    <submittedName>
        <fullName evidence="2">Uncharacterized protein</fullName>
    </submittedName>
</protein>
<keyword evidence="1" id="KW-1133">Transmembrane helix</keyword>
<evidence type="ECO:0000313" key="2">
    <source>
        <dbReference type="EMBL" id="PYH49373.1"/>
    </source>
</evidence>
<gene>
    <name evidence="2" type="ORF">BP01DRAFT_378939</name>
</gene>
<organism evidence="2 3">
    <name type="scientific">Aspergillus saccharolyticus JOP 1030-1</name>
    <dbReference type="NCBI Taxonomy" id="1450539"/>
    <lineage>
        <taxon>Eukaryota</taxon>
        <taxon>Fungi</taxon>
        <taxon>Dikarya</taxon>
        <taxon>Ascomycota</taxon>
        <taxon>Pezizomycotina</taxon>
        <taxon>Eurotiomycetes</taxon>
        <taxon>Eurotiomycetidae</taxon>
        <taxon>Eurotiales</taxon>
        <taxon>Aspergillaceae</taxon>
        <taxon>Aspergillus</taxon>
        <taxon>Aspergillus subgen. Circumdati</taxon>
    </lineage>
</organism>
<sequence>MPPLGIVNAYGGMTAKYYSVFVLYLAVWTVLNSFFFAASLPTLNPCNPKVPAPSFTPLTVRGAWNDRITLVVLPPHEYPDWDFTHYLVEAHWQRQRDAESCNANKSLETIVVFRFCTRMLVELLPDHRAHLFEHGSRVSWEWQTPRYRRAYNAFCRRIYGDRRIPYGEQEEVPRFYAI</sequence>